<feature type="chain" id="PRO_5028833437" description="Extracellular membrane protein CFEM domain-containing protein" evidence="1">
    <location>
        <begin position="19"/>
        <end position="195"/>
    </location>
</feature>
<name>A0A7C8ITL2_9PEZI</name>
<accession>A0A7C8ITL2</accession>
<keyword evidence="3" id="KW-1185">Reference proteome</keyword>
<feature type="signal peptide" evidence="1">
    <location>
        <begin position="1"/>
        <end position="18"/>
    </location>
</feature>
<evidence type="ECO:0008006" key="4">
    <source>
        <dbReference type="Google" id="ProtNLM"/>
    </source>
</evidence>
<dbReference type="Proteomes" id="UP000481858">
    <property type="component" value="Unassembled WGS sequence"/>
</dbReference>
<evidence type="ECO:0000313" key="3">
    <source>
        <dbReference type="Proteomes" id="UP000481858"/>
    </source>
</evidence>
<sequence>MRTSLLLNVAVTIGLVLAYDSCLTYSSWYDCVATRRETATSECAAIATIPLSQAYSIISFCNCNGFEINYSCAKTYCPDHTSFQSEILGEYSRCTSFASNPFGVPTTTTTTEDVAQTSAELSSSSSLIPASTTASSASSTAPIIDTTSAPGTTASVETSQPSSTTSAAASFRVSSNGVLGLLLALQAVIAVSMSL</sequence>
<keyword evidence="1" id="KW-0732">Signal</keyword>
<evidence type="ECO:0000313" key="2">
    <source>
        <dbReference type="EMBL" id="KAF2968725.1"/>
    </source>
</evidence>
<reference evidence="2 3" key="1">
    <citation type="submission" date="2019-12" db="EMBL/GenBank/DDBJ databases">
        <title>Draft genome sequence of the ascomycete Xylaria multiplex DSM 110363.</title>
        <authorList>
            <person name="Buettner E."/>
            <person name="Kellner H."/>
        </authorList>
    </citation>
    <scope>NUCLEOTIDE SEQUENCE [LARGE SCALE GENOMIC DNA]</scope>
    <source>
        <strain evidence="2 3">DSM 110363</strain>
    </source>
</reference>
<evidence type="ECO:0000256" key="1">
    <source>
        <dbReference type="SAM" id="SignalP"/>
    </source>
</evidence>
<dbReference type="AlphaFoldDB" id="A0A7C8ITL2"/>
<dbReference type="EMBL" id="WUBL01000046">
    <property type="protein sequence ID" value="KAF2968725.1"/>
    <property type="molecule type" value="Genomic_DNA"/>
</dbReference>
<dbReference type="OrthoDB" id="4774096at2759"/>
<protein>
    <recommendedName>
        <fullName evidence="4">Extracellular membrane protein CFEM domain-containing protein</fullName>
    </recommendedName>
</protein>
<comment type="caution">
    <text evidence="2">The sequence shown here is derived from an EMBL/GenBank/DDBJ whole genome shotgun (WGS) entry which is preliminary data.</text>
</comment>
<dbReference type="InParanoid" id="A0A7C8ITL2"/>
<proteinExistence type="predicted"/>
<gene>
    <name evidence="2" type="ORF">GQX73_g4795</name>
</gene>
<organism evidence="2 3">
    <name type="scientific">Xylaria multiplex</name>
    <dbReference type="NCBI Taxonomy" id="323545"/>
    <lineage>
        <taxon>Eukaryota</taxon>
        <taxon>Fungi</taxon>
        <taxon>Dikarya</taxon>
        <taxon>Ascomycota</taxon>
        <taxon>Pezizomycotina</taxon>
        <taxon>Sordariomycetes</taxon>
        <taxon>Xylariomycetidae</taxon>
        <taxon>Xylariales</taxon>
        <taxon>Xylariaceae</taxon>
        <taxon>Xylaria</taxon>
    </lineage>
</organism>